<protein>
    <submittedName>
        <fullName evidence="5">Iron hydrogenase HydA2</fullName>
        <ecNumber evidence="5">1.12.7.2</ecNumber>
    </submittedName>
</protein>
<dbReference type="GO" id="GO:0005506">
    <property type="term" value="F:iron ion binding"/>
    <property type="evidence" value="ECO:0007669"/>
    <property type="project" value="InterPro"/>
</dbReference>
<reference evidence="6" key="1">
    <citation type="submission" date="2011-07" db="EMBL/GenBank/DDBJ databases">
        <title>Complete genome sequence of Acetobacterium woodii.</title>
        <authorList>
            <person name="Poehlein A."/>
            <person name="Schmidt S."/>
            <person name="Kaster A.-K."/>
            <person name="Goenrich M."/>
            <person name="Vollmers J."/>
            <person name="Thuermer A."/>
            <person name="Gottschalk G."/>
            <person name="Thauer R.K."/>
            <person name="Daniel R."/>
            <person name="Mueller V."/>
        </authorList>
    </citation>
    <scope>NUCLEOTIDE SEQUENCE [LARGE SCALE GENOMIC DNA]</scope>
    <source>
        <strain evidence="6">ATCC 29683 / DSM 1030 / JCM 2381 / KCTC 1655 / WB1</strain>
    </source>
</reference>
<dbReference type="GO" id="GO:0051536">
    <property type="term" value="F:iron-sulfur cluster binding"/>
    <property type="evidence" value="ECO:0007669"/>
    <property type="project" value="UniProtKB-KW"/>
</dbReference>
<keyword evidence="2" id="KW-0408">Iron</keyword>
<dbReference type="Pfam" id="PF02256">
    <property type="entry name" value="Fe_hyd_SSU"/>
    <property type="match status" value="1"/>
</dbReference>
<evidence type="ECO:0000256" key="2">
    <source>
        <dbReference type="ARBA" id="ARBA00023004"/>
    </source>
</evidence>
<feature type="domain" description="4Fe-4S ferredoxin-type" evidence="4">
    <location>
        <begin position="31"/>
        <end position="60"/>
    </location>
</feature>
<dbReference type="Gene3D" id="3.40.50.1780">
    <property type="match status" value="1"/>
</dbReference>
<dbReference type="SMR" id="H6LB65"/>
<dbReference type="eggNOG" id="COG4624">
    <property type="taxonomic scope" value="Bacteria"/>
</dbReference>
<feature type="domain" description="4Fe-4S ferredoxin-type" evidence="4">
    <location>
        <begin position="1"/>
        <end position="30"/>
    </location>
</feature>
<keyword evidence="3" id="KW-0411">Iron-sulfur</keyword>
<keyword evidence="5" id="KW-0560">Oxidoreductase</keyword>
<keyword evidence="6" id="KW-1185">Reference proteome</keyword>
<dbReference type="eggNOG" id="COG1145">
    <property type="taxonomic scope" value="Bacteria"/>
</dbReference>
<dbReference type="SUPFAM" id="SSF54862">
    <property type="entry name" value="4Fe-4S ferredoxins"/>
    <property type="match status" value="1"/>
</dbReference>
<dbReference type="Gene3D" id="4.10.260.20">
    <property type="entry name" value="Iron hydrogenase, small subunit"/>
    <property type="match status" value="1"/>
</dbReference>
<evidence type="ECO:0000313" key="6">
    <source>
        <dbReference type="Proteomes" id="UP000007177"/>
    </source>
</evidence>
<dbReference type="SUPFAM" id="SSF53920">
    <property type="entry name" value="Fe-only hydrogenase"/>
    <property type="match status" value="1"/>
</dbReference>
<dbReference type="GO" id="GO:0008901">
    <property type="term" value="F:ferredoxin hydrogenase activity"/>
    <property type="evidence" value="ECO:0007669"/>
    <property type="project" value="UniProtKB-EC"/>
</dbReference>
<dbReference type="STRING" id="931626.Awo_c08260"/>
<dbReference type="NCBIfam" id="TIGR02512">
    <property type="entry name" value="FeFe_hydrog_A"/>
    <property type="match status" value="1"/>
</dbReference>
<dbReference type="InterPro" id="IPR017896">
    <property type="entry name" value="4Fe4S_Fe-S-bd"/>
</dbReference>
<dbReference type="EC" id="1.12.7.2" evidence="5"/>
<dbReference type="InterPro" id="IPR036991">
    <property type="entry name" value="Fe_hydrogenase_ssu_sf"/>
</dbReference>
<dbReference type="SMART" id="SM00902">
    <property type="entry name" value="Fe_hyd_SSU"/>
    <property type="match status" value="1"/>
</dbReference>
<dbReference type="Gene3D" id="3.40.950.10">
    <property type="entry name" value="Fe-only Hydrogenase (Larger Subunit), Chain L, domain 3"/>
    <property type="match status" value="1"/>
</dbReference>
<organism evidence="5 6">
    <name type="scientific">Acetobacterium woodii (strain ATCC 29683 / DSM 1030 / JCM 2381 / KCTC 1655 / WB1)</name>
    <dbReference type="NCBI Taxonomy" id="931626"/>
    <lineage>
        <taxon>Bacteria</taxon>
        <taxon>Bacillati</taxon>
        <taxon>Bacillota</taxon>
        <taxon>Clostridia</taxon>
        <taxon>Eubacteriales</taxon>
        <taxon>Eubacteriaceae</taxon>
        <taxon>Acetobacterium</taxon>
    </lineage>
</organism>
<dbReference type="PANTHER" id="PTHR11615">
    <property type="entry name" value="NITRATE, FORMATE, IRON DEHYDROGENASE"/>
    <property type="match status" value="1"/>
</dbReference>
<dbReference type="Pfam" id="PF02906">
    <property type="entry name" value="Fe_hyd_lg_C"/>
    <property type="match status" value="1"/>
</dbReference>
<dbReference type="Gene3D" id="3.30.70.20">
    <property type="match status" value="1"/>
</dbReference>
<dbReference type="Pfam" id="PF13237">
    <property type="entry name" value="Fer4_10"/>
    <property type="match status" value="1"/>
</dbReference>
<dbReference type="Proteomes" id="UP000007177">
    <property type="component" value="Chromosome"/>
</dbReference>
<dbReference type="InterPro" id="IPR009016">
    <property type="entry name" value="Fe_hydrogenase"/>
</dbReference>
<dbReference type="HOGENOM" id="CLU_018240_2_0_9"/>
<name>H6LB65_ACEWD</name>
<dbReference type="InterPro" id="IPR050340">
    <property type="entry name" value="Cytosolic_Fe-S_CAF"/>
</dbReference>
<dbReference type="KEGG" id="awo:Awo_c08260"/>
<evidence type="ECO:0000313" key="5">
    <source>
        <dbReference type="EMBL" id="AFA47617.1"/>
    </source>
</evidence>
<dbReference type="RefSeq" id="WP_014355220.1">
    <property type="nucleotide sequence ID" value="NC_016894.1"/>
</dbReference>
<dbReference type="PROSITE" id="PS00198">
    <property type="entry name" value="4FE4S_FER_1"/>
    <property type="match status" value="1"/>
</dbReference>
<dbReference type="InterPro" id="IPR003149">
    <property type="entry name" value="Fe_hydrogenase_ssu"/>
</dbReference>
<evidence type="ECO:0000256" key="3">
    <source>
        <dbReference type="ARBA" id="ARBA00023014"/>
    </source>
</evidence>
<gene>
    <name evidence="5" type="primary">hydA2</name>
    <name evidence="5" type="ordered locus">Awo_c08260</name>
</gene>
<dbReference type="InterPro" id="IPR013352">
    <property type="entry name" value="Fe_hydrogenase_subset"/>
</dbReference>
<evidence type="ECO:0000256" key="1">
    <source>
        <dbReference type="ARBA" id="ARBA00022723"/>
    </source>
</evidence>
<dbReference type="InterPro" id="IPR017900">
    <property type="entry name" value="4Fe4S_Fe_S_CS"/>
</dbReference>
<dbReference type="AlphaFoldDB" id="H6LB65"/>
<evidence type="ECO:0000259" key="4">
    <source>
        <dbReference type="PROSITE" id="PS51379"/>
    </source>
</evidence>
<accession>H6LB65</accession>
<keyword evidence="1" id="KW-0479">Metal-binding</keyword>
<dbReference type="InterPro" id="IPR004108">
    <property type="entry name" value="Fe_hydrogenase_lsu_C"/>
</dbReference>
<reference evidence="5 6" key="2">
    <citation type="journal article" date="2012" name="PLoS ONE">
        <title>An ancient pathway combining carbon dioxide fixation with the generation and utilization of a sodium ion gradient for ATP synthesis.</title>
        <authorList>
            <person name="Poehlein A."/>
            <person name="Schmidt S."/>
            <person name="Kaster A.K."/>
            <person name="Goenrich M."/>
            <person name="Vollmers J."/>
            <person name="Thurmer A."/>
            <person name="Bertsch J."/>
            <person name="Schuchmann K."/>
            <person name="Voigt B."/>
            <person name="Hecker M."/>
            <person name="Daniel R."/>
            <person name="Thauer R.K."/>
            <person name="Gottschalk G."/>
            <person name="Muller V."/>
        </authorList>
    </citation>
    <scope>NUCLEOTIDE SEQUENCE [LARGE SCALE GENOMIC DNA]</scope>
    <source>
        <strain evidence="6">ATCC 29683 / DSM 1030 / JCM 2381 / KCTC 1655 / WB1</strain>
    </source>
</reference>
<dbReference type="EMBL" id="CP002987">
    <property type="protein sequence ID" value="AFA47617.1"/>
    <property type="molecule type" value="Genomic_DNA"/>
</dbReference>
<dbReference type="OrthoDB" id="9798098at2"/>
<sequence length="459" mass="50224">MIINIDKEICTGCRECAEVCPVSAIEGEPGKGQEINYDKCVMCGQCVQKCKSYVSIVDHGVKAYERKRQERNLPASIKEPLFAAYNNCNLDKVKAALADPDVITMVQCAPAVRVGIAEDFGAELGTVAAGKLAAALHKIGFDRVYDTNFTADLTIMEEGTELIKRITEGAGKLPMFTSCCPAWVTFLERNYPDQKDHLSTCKSPQQMGAIFKTYGAKLDNYDPAKIFTVSVMPCTCKEFECNREEMNSSGYQDIDVAITTRELAYLIKDMDIDFNALADEDFDQPLGEYTGAGTIFGVTGGVMEAAIRTGYELITGKPIPDIDVSAVRGSNAFRTATLKVGDLDLKVGIVTGLANVIPVMEDLKAGKLDLHFIEVMTCPVGCVSGGGQPKLLLDSEKEAAYESRTKGIYTHDAELPIRKSHENPAITKIYEEYLLSPNGKESHHMLHTHYGTGENSFQK</sequence>
<dbReference type="PROSITE" id="PS51379">
    <property type="entry name" value="4FE4S_FER_2"/>
    <property type="match status" value="2"/>
</dbReference>
<proteinExistence type="predicted"/>